<reference evidence="3" key="1">
    <citation type="submission" date="2018-07" db="EMBL/GenBank/DDBJ databases">
        <authorList>
            <person name="Kim H."/>
        </authorList>
    </citation>
    <scope>NUCLEOTIDE SEQUENCE [LARGE SCALE GENOMIC DNA]</scope>
    <source>
        <strain evidence="3">F02</strain>
    </source>
</reference>
<dbReference type="SUPFAM" id="SSF53335">
    <property type="entry name" value="S-adenosyl-L-methionine-dependent methyltransferases"/>
    <property type="match status" value="1"/>
</dbReference>
<dbReference type="InterPro" id="IPR029063">
    <property type="entry name" value="SAM-dependent_MTases_sf"/>
</dbReference>
<feature type="domain" description="Methyltransferase type 11" evidence="1">
    <location>
        <begin position="56"/>
        <end position="125"/>
    </location>
</feature>
<dbReference type="OrthoDB" id="6191410at2"/>
<organism evidence="2 3">
    <name type="scientific">Ephemeroptericola cinctiostellae</name>
    <dbReference type="NCBI Taxonomy" id="2268024"/>
    <lineage>
        <taxon>Bacteria</taxon>
        <taxon>Pseudomonadati</taxon>
        <taxon>Pseudomonadota</taxon>
        <taxon>Betaproteobacteria</taxon>
        <taxon>Burkholderiales</taxon>
        <taxon>Burkholderiaceae</taxon>
        <taxon>Ephemeroptericola</taxon>
    </lineage>
</organism>
<dbReference type="Proteomes" id="UP000252182">
    <property type="component" value="Chromosome"/>
</dbReference>
<evidence type="ECO:0000313" key="2">
    <source>
        <dbReference type="EMBL" id="AXF84501.1"/>
    </source>
</evidence>
<accession>A0A345D813</accession>
<name>A0A345D813_9BURK</name>
<dbReference type="Pfam" id="PF08241">
    <property type="entry name" value="Methyltransf_11"/>
    <property type="match status" value="1"/>
</dbReference>
<dbReference type="GO" id="GO:0043770">
    <property type="term" value="F:demethylmenaquinone methyltransferase activity"/>
    <property type="evidence" value="ECO:0007669"/>
    <property type="project" value="UniProtKB-EC"/>
</dbReference>
<dbReference type="EMBL" id="CP031124">
    <property type="protein sequence ID" value="AXF84501.1"/>
    <property type="molecule type" value="Genomic_DNA"/>
</dbReference>
<sequence>MKSQMNWEGAAGGYVTAWETELLNAWVADAFGFYAAQLGHTARIQALTHNRCAERWAVEVGESRFENHNGAAIKPVEVGDFTVLPFASDSMDVLVLPHTLDDHPDPHAVLREAYRVLRPEGRMIILGFNPFSLWGAEAMWCRWRGKTWWAYRHQALHVRRLKDWLQLLNCDVMQGKFGCYAPCVSTENRLARSRWLEDAGDRWWGMAGAVYAMMAVKRVYSPTLVGLINEKKANARWVVQPALRNRLNVRLNAMAIQQAIFYPKPETQQTVQE</sequence>
<dbReference type="GO" id="GO:0008757">
    <property type="term" value="F:S-adenosylmethionine-dependent methyltransferase activity"/>
    <property type="evidence" value="ECO:0007669"/>
    <property type="project" value="InterPro"/>
</dbReference>
<dbReference type="InterPro" id="IPR013216">
    <property type="entry name" value="Methyltransf_11"/>
</dbReference>
<dbReference type="KEGG" id="hyf:DTO96_100209"/>
<protein>
    <submittedName>
        <fullName evidence="2">Ubiquinone/menaquinone biosynthesis C-methyltransferase UbiE</fullName>
        <ecNumber evidence="2">2.1.1.163</ecNumber>
    </submittedName>
</protein>
<proteinExistence type="predicted"/>
<keyword evidence="2" id="KW-0808">Transferase</keyword>
<dbReference type="AlphaFoldDB" id="A0A345D813"/>
<gene>
    <name evidence="2" type="primary">ubiE_2</name>
    <name evidence="2" type="ORF">DTO96_100209</name>
</gene>
<evidence type="ECO:0000313" key="3">
    <source>
        <dbReference type="Proteomes" id="UP000252182"/>
    </source>
</evidence>
<keyword evidence="2" id="KW-0489">Methyltransferase</keyword>
<dbReference type="EC" id="2.1.1.163" evidence="2"/>
<evidence type="ECO:0000259" key="1">
    <source>
        <dbReference type="Pfam" id="PF08241"/>
    </source>
</evidence>
<dbReference type="GO" id="GO:0032259">
    <property type="term" value="P:methylation"/>
    <property type="evidence" value="ECO:0007669"/>
    <property type="project" value="UniProtKB-KW"/>
</dbReference>
<keyword evidence="2" id="KW-0830">Ubiquinone</keyword>
<dbReference type="CDD" id="cd02440">
    <property type="entry name" value="AdoMet_MTases"/>
    <property type="match status" value="1"/>
</dbReference>
<dbReference type="Gene3D" id="3.40.50.150">
    <property type="entry name" value="Vaccinia Virus protein VP39"/>
    <property type="match status" value="1"/>
</dbReference>
<keyword evidence="3" id="KW-1185">Reference proteome</keyword>